<evidence type="ECO:0000313" key="3">
    <source>
        <dbReference type="Proteomes" id="UP000018208"/>
    </source>
</evidence>
<gene>
    <name evidence="2" type="ORF">SS50377_24453</name>
</gene>
<name>A0A9P8LUB0_9EUKA</name>
<accession>A0A9P8LUB0</accession>
<keyword evidence="3" id="KW-1185">Reference proteome</keyword>
<keyword evidence="1" id="KW-0175">Coiled coil</keyword>
<proteinExistence type="predicted"/>
<feature type="coiled-coil region" evidence="1">
    <location>
        <begin position="5"/>
        <end position="32"/>
    </location>
</feature>
<evidence type="ECO:0000313" key="2">
    <source>
        <dbReference type="EMBL" id="KAH0574495.1"/>
    </source>
</evidence>
<evidence type="ECO:0000256" key="1">
    <source>
        <dbReference type="SAM" id="Coils"/>
    </source>
</evidence>
<comment type="caution">
    <text evidence="2">The sequence shown here is derived from an EMBL/GenBank/DDBJ whole genome shotgun (WGS) entry which is preliminary data.</text>
</comment>
<dbReference type="KEGG" id="ssao:94298476"/>
<sequence>MEQQIQFLKNEISELKAKRSNLKQDLKQYYILYYREVRPFFMRTVYGEVQQQMIEEKEFQIKITHQINKQLDKIDDLENEGVYNLLFKINQSFVVSQEQELK</sequence>
<dbReference type="GeneID" id="94298476"/>
<reference evidence="2 3" key="1">
    <citation type="journal article" date="2014" name="PLoS Genet.">
        <title>The Genome of Spironucleus salmonicida Highlights a Fish Pathogen Adapted to Fluctuating Environments.</title>
        <authorList>
            <person name="Xu F."/>
            <person name="Jerlstrom-Hultqvist J."/>
            <person name="Einarsson E."/>
            <person name="Astvaldsson A."/>
            <person name="Svard S.G."/>
            <person name="Andersson J.O."/>
        </authorList>
    </citation>
    <scope>NUCLEOTIDE SEQUENCE [LARGE SCALE GENOMIC DNA]</scope>
    <source>
        <strain evidence="2 3">ATCC 50377</strain>
    </source>
</reference>
<organism evidence="2 3">
    <name type="scientific">Spironucleus salmonicida</name>
    <dbReference type="NCBI Taxonomy" id="348837"/>
    <lineage>
        <taxon>Eukaryota</taxon>
        <taxon>Metamonada</taxon>
        <taxon>Diplomonadida</taxon>
        <taxon>Hexamitidae</taxon>
        <taxon>Hexamitinae</taxon>
        <taxon>Spironucleus</taxon>
    </lineage>
</organism>
<protein>
    <submittedName>
        <fullName evidence="2">Uncharacterized protein</fullName>
    </submittedName>
</protein>
<dbReference type="RefSeq" id="XP_067765268.1">
    <property type="nucleotide sequence ID" value="XM_067908294.1"/>
</dbReference>
<dbReference type="Proteomes" id="UP000018208">
    <property type="component" value="Unassembled WGS sequence"/>
</dbReference>
<dbReference type="AlphaFoldDB" id="A0A9P8LUB0"/>
<dbReference type="EMBL" id="AUWU02000004">
    <property type="protein sequence ID" value="KAH0574495.1"/>
    <property type="molecule type" value="Genomic_DNA"/>
</dbReference>